<evidence type="ECO:0000313" key="1">
    <source>
        <dbReference type="EMBL" id="MCH7322667.1"/>
    </source>
</evidence>
<gene>
    <name evidence="1" type="ORF">LZ480_12265</name>
</gene>
<sequence>MLKIKKIEFMKVLYDDALAQNIFSIANITFSNYETINGALLYWQQNNSEEPYTKAGDYKFFYDLAKAQYFASVKFPKGCELTNEERQELAYILLEERGAIGTYSFLSTKPKVQIHIKKAFEAIPFPNDFDVAHFDSLSVIRALESNDEAVYEILPYDRAFINSYYNWLHLAAKQHYSKLLPYLGYIPFTYICYKNPLLSEQFLIEHLQAVNLEALQHNKSVLNRLTTSFKRFLIDELLKNKKHIHPDFVDQIDDFIESNIFYRSFDIVYLPESDEIPVMDLQYFEYDRGNYKWPGSEHLVKGIPSLKSQRYDRYGDKRLTNSEMDDKFTIMSKTQQKLFTAVSELHWINRYKNEIDWSYVCQYNEHLTEEFLMAHIKYIDFEALGQNTDIAVNTDFLEKYMHRFNHSKVVPLIIRHLTEDFYLSHKDQIQVNIDVLYKYIESIDLDEFARIESHLNN</sequence>
<accession>A0ABS9UEA3</accession>
<keyword evidence="2" id="KW-1185">Reference proteome</keyword>
<dbReference type="Proteomes" id="UP001316087">
    <property type="component" value="Unassembled WGS sequence"/>
</dbReference>
<reference evidence="1 2" key="1">
    <citation type="submission" date="2022-03" db="EMBL/GenBank/DDBJ databases">
        <authorList>
            <person name="Jo J.-H."/>
            <person name="Im W.-T."/>
        </authorList>
    </citation>
    <scope>NUCLEOTIDE SEQUENCE [LARGE SCALE GENOMIC DNA]</scope>
    <source>
        <strain evidence="1 2">MA9</strain>
    </source>
</reference>
<protein>
    <submittedName>
        <fullName evidence="1">Nucleoside-diphosphate sugar epimerase</fullName>
    </submittedName>
</protein>
<proteinExistence type="predicted"/>
<organism evidence="1 2">
    <name type="scientific">Solibacillus palustris</name>
    <dbReference type="NCBI Taxonomy" id="2908203"/>
    <lineage>
        <taxon>Bacteria</taxon>
        <taxon>Bacillati</taxon>
        <taxon>Bacillota</taxon>
        <taxon>Bacilli</taxon>
        <taxon>Bacillales</taxon>
        <taxon>Caryophanaceae</taxon>
        <taxon>Solibacillus</taxon>
    </lineage>
</organism>
<dbReference type="RefSeq" id="WP_241369732.1">
    <property type="nucleotide sequence ID" value="NZ_JAKZFC010000004.1"/>
</dbReference>
<comment type="caution">
    <text evidence="1">The sequence shown here is derived from an EMBL/GenBank/DDBJ whole genome shotgun (WGS) entry which is preliminary data.</text>
</comment>
<evidence type="ECO:0000313" key="2">
    <source>
        <dbReference type="Proteomes" id="UP001316087"/>
    </source>
</evidence>
<name>A0ABS9UEA3_9BACL</name>
<dbReference type="EMBL" id="JAKZFC010000004">
    <property type="protein sequence ID" value="MCH7322667.1"/>
    <property type="molecule type" value="Genomic_DNA"/>
</dbReference>